<evidence type="ECO:0000256" key="10">
    <source>
        <dbReference type="ARBA" id="ARBA00093548"/>
    </source>
</evidence>
<name>A0A0A2WKC0_9GAMM</name>
<comment type="subcellular location">
    <subcellularLocation>
        <location evidence="1">Cell outer membrane</location>
    </subcellularLocation>
</comment>
<dbReference type="GO" id="GO:0009279">
    <property type="term" value="C:cell outer membrane"/>
    <property type="evidence" value="ECO:0007669"/>
    <property type="project" value="UniProtKB-SubCell"/>
</dbReference>
<dbReference type="Gene3D" id="3.10.20.310">
    <property type="entry name" value="membrane protein fhac"/>
    <property type="match status" value="3"/>
</dbReference>
<evidence type="ECO:0000256" key="8">
    <source>
        <dbReference type="ARBA" id="ARBA00023237"/>
    </source>
</evidence>
<evidence type="ECO:0000313" key="16">
    <source>
        <dbReference type="Proteomes" id="UP000030518"/>
    </source>
</evidence>
<keyword evidence="8" id="KW-0998">Cell outer membrane</keyword>
<keyword evidence="6 11" id="KW-0732">Signal</keyword>
<feature type="domain" description="POTRA" evidence="13">
    <location>
        <begin position="126"/>
        <end position="188"/>
    </location>
</feature>
<evidence type="ECO:0000313" key="15">
    <source>
        <dbReference type="EMBL" id="KGQ19152.1"/>
    </source>
</evidence>
<evidence type="ECO:0000256" key="6">
    <source>
        <dbReference type="ARBA" id="ARBA00022729"/>
    </source>
</evidence>
<protein>
    <recommendedName>
        <fullName evidence="3">Translocation and assembly module subunit TamA</fullName>
    </recommendedName>
    <alternativeName>
        <fullName evidence="9">Autotransporter assembly factor TamA</fullName>
    </alternativeName>
</protein>
<dbReference type="EMBL" id="JRKJ01000009">
    <property type="protein sequence ID" value="KGQ19152.1"/>
    <property type="molecule type" value="Genomic_DNA"/>
</dbReference>
<feature type="chain" id="PRO_5001996358" description="Translocation and assembly module subunit TamA" evidence="11">
    <location>
        <begin position="32"/>
        <end position="598"/>
    </location>
</feature>
<dbReference type="PATRIC" id="fig|1300345.3.peg.1721"/>
<dbReference type="eggNOG" id="COG0729">
    <property type="taxonomic scope" value="Bacteria"/>
</dbReference>
<feature type="domain" description="TamA POTRA" evidence="14">
    <location>
        <begin position="36"/>
        <end position="112"/>
    </location>
</feature>
<evidence type="ECO:0000256" key="4">
    <source>
        <dbReference type="ARBA" id="ARBA00022452"/>
    </source>
</evidence>
<keyword evidence="5" id="KW-0812">Transmembrane</keyword>
<dbReference type="Pfam" id="PF17243">
    <property type="entry name" value="POTRA_TamA_1"/>
    <property type="match status" value="1"/>
</dbReference>
<comment type="subunit">
    <text evidence="10">Interacts with TamB to form the translocation and assembly module (TAM).</text>
</comment>
<evidence type="ECO:0000256" key="11">
    <source>
        <dbReference type="SAM" id="SignalP"/>
    </source>
</evidence>
<evidence type="ECO:0000256" key="5">
    <source>
        <dbReference type="ARBA" id="ARBA00022692"/>
    </source>
</evidence>
<comment type="caution">
    <text evidence="15">The sequence shown here is derived from an EMBL/GenBank/DDBJ whole genome shotgun (WGS) entry which is preliminary data.</text>
</comment>
<dbReference type="InterPro" id="IPR035243">
    <property type="entry name" value="TamA_POTRA_Dom_1"/>
</dbReference>
<dbReference type="Gene3D" id="2.40.160.50">
    <property type="entry name" value="membrane protein fhac: a member of the omp85/tpsb transporter family"/>
    <property type="match status" value="1"/>
</dbReference>
<keyword evidence="4" id="KW-1134">Transmembrane beta strand</keyword>
<dbReference type="STRING" id="1300345.LF41_3184"/>
<evidence type="ECO:0000256" key="2">
    <source>
        <dbReference type="ARBA" id="ARBA00010248"/>
    </source>
</evidence>
<reference evidence="15 16" key="1">
    <citation type="submission" date="2014-09" db="EMBL/GenBank/DDBJ databases">
        <title>Genome sequences of Lysobacter dokdonensis DS-58.</title>
        <authorList>
            <person name="Kim J.F."/>
            <person name="Kwak M.-J."/>
        </authorList>
    </citation>
    <scope>NUCLEOTIDE SEQUENCE [LARGE SCALE GENOMIC DNA]</scope>
    <source>
        <strain evidence="15 16">DS-58</strain>
    </source>
</reference>
<evidence type="ECO:0000256" key="9">
    <source>
        <dbReference type="ARBA" id="ARBA00033063"/>
    </source>
</evidence>
<evidence type="ECO:0000259" key="14">
    <source>
        <dbReference type="Pfam" id="PF17243"/>
    </source>
</evidence>
<dbReference type="GO" id="GO:0009306">
    <property type="term" value="P:protein secretion"/>
    <property type="evidence" value="ECO:0007669"/>
    <property type="project" value="TreeGrafter"/>
</dbReference>
<evidence type="ECO:0000259" key="12">
    <source>
        <dbReference type="Pfam" id="PF01103"/>
    </source>
</evidence>
<dbReference type="PANTHER" id="PTHR12815:SF47">
    <property type="entry name" value="TRANSLOCATION AND ASSEMBLY MODULE SUBUNIT TAMA"/>
    <property type="match status" value="1"/>
</dbReference>
<dbReference type="InterPro" id="IPR010827">
    <property type="entry name" value="BamA/TamA_POTRA"/>
</dbReference>
<dbReference type="Proteomes" id="UP000030518">
    <property type="component" value="Unassembled WGS sequence"/>
</dbReference>
<dbReference type="Pfam" id="PF01103">
    <property type="entry name" value="Omp85"/>
    <property type="match status" value="1"/>
</dbReference>
<keyword evidence="16" id="KW-1185">Reference proteome</keyword>
<sequence>MLGRMVPVSPRPVFQCLCLTALLASAAPAFAAQVVDVQVRGLDPVMTENVKRSLSLVDSIGRDVSGRRMAYLVREAEAQTREALEPFGYYSPTITVDRTRVPDAPVTVTITVALGDPVRVRNFDVGIDGEGASDRYLKEEIVAFKPTQGEVFDHAIYEASKARVTRRLAERGYFDADFSTRKVEVTRADRAADVSLRWDSGIRYDMGTITFVQAPRRIVRDALLGKLVYWNEGEYYHQGRLDRLRKSLTALDYFSRIDIEPQPEKAVDGQVPVVVTLTPAKRDVYTAGVSYGTDSGAGVRFGLERRYVNDRGHKALAQLDYAQRKKTATLQYRVPAFLWLDGWYTGSLQLADEQSEFADTRRLELVGSRSGEINRFLTATVSLHALRERWRFPSDNPLDPEVPYQYASLLYPALTAEYVDADDRLYPRRAIAGAATIRGGIEGVGSDATFLQLHTSARWIRGLGPDNRLLLRGEYGHTFTDELFQIPLSLRYFAGGDRSVRGYGWREIGPRNGDYAEGAKNVVTGSVEFERYFTRDYGGAVFVDFGDAYDGSTPNLHYGVGVGARWRSPVGPVRIDVARGLTGDEAGWTVSLNIGADL</sequence>
<accession>A0A0A2WKC0</accession>
<feature type="signal peptide" evidence="11">
    <location>
        <begin position="1"/>
        <end position="31"/>
    </location>
</feature>
<dbReference type="AlphaFoldDB" id="A0A0A2WKC0"/>
<evidence type="ECO:0000259" key="13">
    <source>
        <dbReference type="Pfam" id="PF07244"/>
    </source>
</evidence>
<gene>
    <name evidence="15" type="ORF">LF41_3184</name>
</gene>
<organism evidence="15 16">
    <name type="scientific">Lysobacter dokdonensis DS-58</name>
    <dbReference type="NCBI Taxonomy" id="1300345"/>
    <lineage>
        <taxon>Bacteria</taxon>
        <taxon>Pseudomonadati</taxon>
        <taxon>Pseudomonadota</taxon>
        <taxon>Gammaproteobacteria</taxon>
        <taxon>Lysobacterales</taxon>
        <taxon>Lysobacteraceae</taxon>
        <taxon>Noviluteimonas</taxon>
    </lineage>
</organism>
<dbReference type="InterPro" id="IPR039910">
    <property type="entry name" value="D15-like"/>
</dbReference>
<evidence type="ECO:0000256" key="3">
    <source>
        <dbReference type="ARBA" id="ARBA00015419"/>
    </source>
</evidence>
<dbReference type="GO" id="GO:0097347">
    <property type="term" value="C:TAM protein secretion complex"/>
    <property type="evidence" value="ECO:0007669"/>
    <property type="project" value="TreeGrafter"/>
</dbReference>
<evidence type="ECO:0000256" key="7">
    <source>
        <dbReference type="ARBA" id="ARBA00023136"/>
    </source>
</evidence>
<feature type="domain" description="Bacterial surface antigen (D15)" evidence="12">
    <location>
        <begin position="418"/>
        <end position="581"/>
    </location>
</feature>
<dbReference type="Pfam" id="PF07244">
    <property type="entry name" value="POTRA"/>
    <property type="match status" value="1"/>
</dbReference>
<comment type="similarity">
    <text evidence="2">Belongs to the TamA family.</text>
</comment>
<proteinExistence type="inferred from homology"/>
<dbReference type="PANTHER" id="PTHR12815">
    <property type="entry name" value="SORTING AND ASSEMBLY MACHINERY SAMM50 PROTEIN FAMILY MEMBER"/>
    <property type="match status" value="1"/>
</dbReference>
<keyword evidence="7" id="KW-0472">Membrane</keyword>
<evidence type="ECO:0000256" key="1">
    <source>
        <dbReference type="ARBA" id="ARBA00004442"/>
    </source>
</evidence>
<dbReference type="InterPro" id="IPR000184">
    <property type="entry name" value="Bac_surfAg_D15"/>
</dbReference>